<dbReference type="GO" id="GO:0010494">
    <property type="term" value="C:cytoplasmic stress granule"/>
    <property type="evidence" value="ECO:0007669"/>
    <property type="project" value="TreeGrafter"/>
</dbReference>
<evidence type="ECO:0000313" key="10">
    <source>
        <dbReference type="EnsemblMetazoa" id="XP_038072877.1"/>
    </source>
</evidence>
<keyword evidence="5" id="KW-0175">Coiled coil</keyword>
<dbReference type="Proteomes" id="UP000887568">
    <property type="component" value="Unplaced"/>
</dbReference>
<reference evidence="10" key="1">
    <citation type="submission" date="2022-11" db="UniProtKB">
        <authorList>
            <consortium name="EnsemblMetazoa"/>
        </authorList>
    </citation>
    <scope>IDENTIFICATION</scope>
</reference>
<dbReference type="GO" id="GO:0005634">
    <property type="term" value="C:nucleus"/>
    <property type="evidence" value="ECO:0007669"/>
    <property type="project" value="UniProtKB-SubCell"/>
</dbReference>
<dbReference type="InterPro" id="IPR035979">
    <property type="entry name" value="RBD_domain_sf"/>
</dbReference>
<sequence>MADNGTSEPSELEKKIIRQIEYYFGDVNLKRDRFLQEQVKEDDGWVPLEIMVKFNRLKILSEDFNVITTALEKSTANLMEISEDKSKIRRRTTKPLPQDTTEYRKNLREKSVYCKGFPLDTNIGQVEEFLDRFGETEHINMRRDGDKKFKGSVFATFKDQEAAKKFLEEEGLKYGETDVIKMTKEEYFMKKTDTRKQKKEEEKLKKQQAKEKKEREAIEAQKADFGDYEKGCILFFSGANDQTSREDLKELFSEYGTVSWIDFGRGQTEGHIRFDKDTPAAGVLEKAKAADSKLTVRGCELETRVLEGEEEEEHWAKIHENMSMVRLKKQQGRKGKYSKGRPTKTKGPRDSSSVQYQGKKTVFKDDSDDEGEDDEGDEAAASGDEAEQQEEVPAESKGTKRPLEEPEDQAEEAPAKQIKIGEETS</sequence>
<dbReference type="InterPro" id="IPR012677">
    <property type="entry name" value="Nucleotide-bd_a/b_plait_sf"/>
</dbReference>
<evidence type="ECO:0000256" key="4">
    <source>
        <dbReference type="PROSITE-ProRule" id="PRU00332"/>
    </source>
</evidence>
<evidence type="ECO:0008006" key="12">
    <source>
        <dbReference type="Google" id="ProtNLM"/>
    </source>
</evidence>
<comment type="subcellular location">
    <subcellularLocation>
        <location evidence="1">Nucleus</location>
    </subcellularLocation>
</comment>
<evidence type="ECO:0000256" key="3">
    <source>
        <dbReference type="ARBA" id="ARBA00023242"/>
    </source>
</evidence>
<dbReference type="InterPro" id="IPR045180">
    <property type="entry name" value="La_dom_prot"/>
</dbReference>
<evidence type="ECO:0000256" key="2">
    <source>
        <dbReference type="ARBA" id="ARBA00022884"/>
    </source>
</evidence>
<dbReference type="PROSITE" id="PS51939">
    <property type="entry name" value="XRRM"/>
    <property type="match status" value="1"/>
</dbReference>
<proteinExistence type="predicted"/>
<dbReference type="Gene3D" id="1.10.10.10">
    <property type="entry name" value="Winged helix-like DNA-binding domain superfamily/Winged helix DNA-binding domain"/>
    <property type="match status" value="1"/>
</dbReference>
<feature type="region of interest" description="Disordered" evidence="6">
    <location>
        <begin position="321"/>
        <end position="425"/>
    </location>
</feature>
<feature type="coiled-coil region" evidence="5">
    <location>
        <begin position="194"/>
        <end position="224"/>
    </location>
</feature>
<dbReference type="CDD" id="cd08028">
    <property type="entry name" value="LARP_3"/>
    <property type="match status" value="1"/>
</dbReference>
<dbReference type="SUPFAM" id="SSF46785">
    <property type="entry name" value="Winged helix' DNA-binding domain"/>
    <property type="match status" value="1"/>
</dbReference>
<dbReference type="InterPro" id="IPR002344">
    <property type="entry name" value="Lupus_La"/>
</dbReference>
<dbReference type="Pfam" id="PF00076">
    <property type="entry name" value="RRM_1"/>
    <property type="match status" value="1"/>
</dbReference>
<dbReference type="RefSeq" id="XP_038072877.1">
    <property type="nucleotide sequence ID" value="XM_038216949.1"/>
</dbReference>
<dbReference type="InterPro" id="IPR006630">
    <property type="entry name" value="La_HTH"/>
</dbReference>
<dbReference type="PROSITE" id="PS50102">
    <property type="entry name" value="RRM"/>
    <property type="match status" value="2"/>
</dbReference>
<dbReference type="PROSITE" id="PS50961">
    <property type="entry name" value="HTH_LA"/>
    <property type="match status" value="1"/>
</dbReference>
<keyword evidence="11" id="KW-1185">Reference proteome</keyword>
<keyword evidence="3" id="KW-0539">Nucleus</keyword>
<dbReference type="CTD" id="6741"/>
<dbReference type="GeneID" id="119741216"/>
<dbReference type="OrthoDB" id="439993at2759"/>
<protein>
    <recommendedName>
        <fullName evidence="12">Lupus La protein</fullName>
    </recommendedName>
</protein>
<dbReference type="GO" id="GO:0045727">
    <property type="term" value="P:positive regulation of translation"/>
    <property type="evidence" value="ECO:0007669"/>
    <property type="project" value="TreeGrafter"/>
</dbReference>
<feature type="compositionally biased region" description="Acidic residues" evidence="6">
    <location>
        <begin position="366"/>
        <end position="393"/>
    </location>
</feature>
<dbReference type="Pfam" id="PF08777">
    <property type="entry name" value="RRM_3"/>
    <property type="match status" value="1"/>
</dbReference>
<evidence type="ECO:0000259" key="8">
    <source>
        <dbReference type="PROSITE" id="PS50961"/>
    </source>
</evidence>
<dbReference type="SMART" id="SM00360">
    <property type="entry name" value="RRM"/>
    <property type="match status" value="2"/>
</dbReference>
<dbReference type="InterPro" id="IPR014886">
    <property type="entry name" value="La_xRRM"/>
</dbReference>
<feature type="domain" description="XRRM" evidence="9">
    <location>
        <begin position="227"/>
        <end position="352"/>
    </location>
</feature>
<dbReference type="RefSeq" id="XP_038072878.1">
    <property type="nucleotide sequence ID" value="XM_038216950.1"/>
</dbReference>
<dbReference type="InterPro" id="IPR036388">
    <property type="entry name" value="WH-like_DNA-bd_sf"/>
</dbReference>
<dbReference type="EnsemblMetazoa" id="XM_038216949.1">
    <property type="protein sequence ID" value="XP_038072877.1"/>
    <property type="gene ID" value="LOC119741216"/>
</dbReference>
<dbReference type="SMART" id="SM00715">
    <property type="entry name" value="LA"/>
    <property type="match status" value="1"/>
</dbReference>
<accession>A0A914BBS0</accession>
<evidence type="ECO:0000256" key="6">
    <source>
        <dbReference type="SAM" id="MobiDB-lite"/>
    </source>
</evidence>
<evidence type="ECO:0000313" key="11">
    <source>
        <dbReference type="Proteomes" id="UP000887568"/>
    </source>
</evidence>
<dbReference type="CDD" id="cd12291">
    <property type="entry name" value="RRM1_La"/>
    <property type="match status" value="1"/>
</dbReference>
<dbReference type="InterPro" id="IPR000504">
    <property type="entry name" value="RRM_dom"/>
</dbReference>
<dbReference type="RefSeq" id="XP_038072876.1">
    <property type="nucleotide sequence ID" value="XM_038216948.1"/>
</dbReference>
<dbReference type="EnsemblMetazoa" id="XM_038216950.1">
    <property type="protein sequence ID" value="XP_038072878.1"/>
    <property type="gene ID" value="LOC119741216"/>
</dbReference>
<dbReference type="Pfam" id="PF05383">
    <property type="entry name" value="La"/>
    <property type="match status" value="1"/>
</dbReference>
<evidence type="ECO:0000259" key="9">
    <source>
        <dbReference type="PROSITE" id="PS51939"/>
    </source>
</evidence>
<feature type="domain" description="HTH La-type RNA-binding" evidence="8">
    <location>
        <begin position="6"/>
        <end position="98"/>
    </location>
</feature>
<evidence type="ECO:0000259" key="7">
    <source>
        <dbReference type="PROSITE" id="PS50102"/>
    </source>
</evidence>
<dbReference type="InterPro" id="IPR036390">
    <property type="entry name" value="WH_DNA-bd_sf"/>
</dbReference>
<dbReference type="CDD" id="cd12541">
    <property type="entry name" value="RRM2_La"/>
    <property type="match status" value="1"/>
</dbReference>
<keyword evidence="2 4" id="KW-0694">RNA-binding</keyword>
<feature type="domain" description="RRM" evidence="7">
    <location>
        <begin position="110"/>
        <end position="185"/>
    </location>
</feature>
<dbReference type="GO" id="GO:1990904">
    <property type="term" value="C:ribonucleoprotein complex"/>
    <property type="evidence" value="ECO:0007669"/>
    <property type="project" value="UniProtKB-UniRule"/>
</dbReference>
<dbReference type="PANTHER" id="PTHR22792:SF166">
    <property type="entry name" value="LUPUS LA PROTEIN HOMOLOG"/>
    <property type="match status" value="1"/>
</dbReference>
<feature type="domain" description="RRM" evidence="7">
    <location>
        <begin position="232"/>
        <end position="313"/>
    </location>
</feature>
<organism evidence="10 11">
    <name type="scientific">Patiria miniata</name>
    <name type="common">Bat star</name>
    <name type="synonym">Asterina miniata</name>
    <dbReference type="NCBI Taxonomy" id="46514"/>
    <lineage>
        <taxon>Eukaryota</taxon>
        <taxon>Metazoa</taxon>
        <taxon>Echinodermata</taxon>
        <taxon>Eleutherozoa</taxon>
        <taxon>Asterozoa</taxon>
        <taxon>Asteroidea</taxon>
        <taxon>Valvatacea</taxon>
        <taxon>Valvatida</taxon>
        <taxon>Asterinidae</taxon>
        <taxon>Patiria</taxon>
    </lineage>
</organism>
<dbReference type="AlphaFoldDB" id="A0A914BBS0"/>
<dbReference type="PANTHER" id="PTHR22792">
    <property type="entry name" value="LUPUS LA PROTEIN-RELATED"/>
    <property type="match status" value="1"/>
</dbReference>
<name>A0A914BBS0_PATMI</name>
<evidence type="ECO:0000256" key="1">
    <source>
        <dbReference type="ARBA" id="ARBA00004123"/>
    </source>
</evidence>
<evidence type="ECO:0000256" key="5">
    <source>
        <dbReference type="SAM" id="Coils"/>
    </source>
</evidence>
<feature type="compositionally biased region" description="Basic residues" evidence="6">
    <location>
        <begin position="326"/>
        <end position="346"/>
    </location>
</feature>
<dbReference type="Gene3D" id="3.30.70.330">
    <property type="match status" value="2"/>
</dbReference>
<dbReference type="GO" id="GO:0005829">
    <property type="term" value="C:cytosol"/>
    <property type="evidence" value="ECO:0007669"/>
    <property type="project" value="TreeGrafter"/>
</dbReference>
<dbReference type="SUPFAM" id="SSF54928">
    <property type="entry name" value="RNA-binding domain, RBD"/>
    <property type="match status" value="1"/>
</dbReference>
<dbReference type="EnsemblMetazoa" id="XM_038216948.1">
    <property type="protein sequence ID" value="XP_038072876.1"/>
    <property type="gene ID" value="LOC119741216"/>
</dbReference>
<dbReference type="GO" id="GO:0008033">
    <property type="term" value="P:tRNA processing"/>
    <property type="evidence" value="ECO:0007669"/>
    <property type="project" value="TreeGrafter"/>
</dbReference>
<dbReference type="OMA" id="QFERSIY"/>
<dbReference type="GO" id="GO:0003729">
    <property type="term" value="F:mRNA binding"/>
    <property type="evidence" value="ECO:0007669"/>
    <property type="project" value="TreeGrafter"/>
</dbReference>
<dbReference type="PRINTS" id="PR00302">
    <property type="entry name" value="LUPUSLA"/>
</dbReference>